<dbReference type="EC" id="3.4.21.-" evidence="6"/>
<dbReference type="GO" id="GO:0006508">
    <property type="term" value="P:proteolysis"/>
    <property type="evidence" value="ECO:0007669"/>
    <property type="project" value="UniProtKB-KW"/>
</dbReference>
<dbReference type="InterPro" id="IPR003825">
    <property type="entry name" value="Colicin-V_CvpA"/>
</dbReference>
<evidence type="ECO:0000256" key="2">
    <source>
        <dbReference type="ARBA" id="ARBA00022692"/>
    </source>
</evidence>
<dbReference type="SUPFAM" id="SSF50494">
    <property type="entry name" value="Trypsin-like serine proteases"/>
    <property type="match status" value="1"/>
</dbReference>
<evidence type="ECO:0000313" key="6">
    <source>
        <dbReference type="EMBL" id="MEJ1155862.1"/>
    </source>
</evidence>
<keyword evidence="2 5" id="KW-0812">Transmembrane</keyword>
<name>A0ABU8LVR2_9MICO</name>
<protein>
    <submittedName>
        <fullName evidence="6">MarP family serine protease</fullName>
        <ecNumber evidence="6">3.4.21.-</ecNumber>
    </submittedName>
</protein>
<dbReference type="PANTHER" id="PTHR43019">
    <property type="entry name" value="SERINE ENDOPROTEASE DEGS"/>
    <property type="match status" value="1"/>
</dbReference>
<evidence type="ECO:0000313" key="7">
    <source>
        <dbReference type="Proteomes" id="UP001368654"/>
    </source>
</evidence>
<feature type="transmembrane region" description="Helical" evidence="5">
    <location>
        <begin position="57"/>
        <end position="78"/>
    </location>
</feature>
<feature type="transmembrane region" description="Helical" evidence="5">
    <location>
        <begin position="28"/>
        <end position="45"/>
    </location>
</feature>
<dbReference type="Pfam" id="PF13365">
    <property type="entry name" value="Trypsin_2"/>
    <property type="match status" value="1"/>
</dbReference>
<keyword evidence="6" id="KW-0378">Hydrolase</keyword>
<keyword evidence="7" id="KW-1185">Reference proteome</keyword>
<gene>
    <name evidence="6" type="ORF">WDU96_09685</name>
</gene>
<evidence type="ECO:0000256" key="5">
    <source>
        <dbReference type="SAM" id="Phobius"/>
    </source>
</evidence>
<dbReference type="EMBL" id="JBBDGL010000002">
    <property type="protein sequence ID" value="MEJ1155862.1"/>
    <property type="molecule type" value="Genomic_DNA"/>
</dbReference>
<reference evidence="6 7" key="1">
    <citation type="submission" date="2024-02" db="EMBL/GenBank/DDBJ databases">
        <authorList>
            <person name="Saticioglu I.B."/>
        </authorList>
    </citation>
    <scope>NUCLEOTIDE SEQUENCE [LARGE SCALE GENOMIC DNA]</scope>
    <source>
        <strain evidence="6 7">Mu-86</strain>
    </source>
</reference>
<keyword evidence="3 5" id="KW-1133">Transmembrane helix</keyword>
<feature type="transmembrane region" description="Helical" evidence="5">
    <location>
        <begin position="99"/>
        <end position="129"/>
    </location>
</feature>
<evidence type="ECO:0000256" key="1">
    <source>
        <dbReference type="ARBA" id="ARBA00004141"/>
    </source>
</evidence>
<keyword evidence="6" id="KW-0645">Protease</keyword>
<dbReference type="InterPro" id="IPR009003">
    <property type="entry name" value="Peptidase_S1_PA"/>
</dbReference>
<accession>A0ABU8LVR2</accession>
<dbReference type="NCBIfam" id="NF033740">
    <property type="entry name" value="MarP_fam_protase"/>
    <property type="match status" value="1"/>
</dbReference>
<feature type="transmembrane region" description="Helical" evidence="5">
    <location>
        <begin position="6"/>
        <end position="21"/>
    </location>
</feature>
<evidence type="ECO:0000256" key="4">
    <source>
        <dbReference type="ARBA" id="ARBA00023136"/>
    </source>
</evidence>
<comment type="caution">
    <text evidence="6">The sequence shown here is derived from an EMBL/GenBank/DDBJ whole genome shotgun (WGS) entry which is preliminary data.</text>
</comment>
<dbReference type="RefSeq" id="WP_337338274.1">
    <property type="nucleotide sequence ID" value="NZ_JBBDGL010000002.1"/>
</dbReference>
<keyword evidence="4 5" id="KW-0472">Membrane</keyword>
<dbReference type="InterPro" id="IPR047680">
    <property type="entry name" value="MarP-like"/>
</dbReference>
<organism evidence="6 7">
    <name type="scientific">Microbacterium marmarense</name>
    <dbReference type="NCBI Taxonomy" id="3122051"/>
    <lineage>
        <taxon>Bacteria</taxon>
        <taxon>Bacillati</taxon>
        <taxon>Actinomycetota</taxon>
        <taxon>Actinomycetes</taxon>
        <taxon>Micrococcales</taxon>
        <taxon>Microbacteriaceae</taxon>
        <taxon>Microbacterium</taxon>
    </lineage>
</organism>
<evidence type="ECO:0000256" key="3">
    <source>
        <dbReference type="ARBA" id="ARBA00022989"/>
    </source>
</evidence>
<dbReference type="GO" id="GO:0008233">
    <property type="term" value="F:peptidase activity"/>
    <property type="evidence" value="ECO:0007669"/>
    <property type="project" value="UniProtKB-KW"/>
</dbReference>
<dbReference type="InterPro" id="IPR043504">
    <property type="entry name" value="Peptidase_S1_PA_chymotrypsin"/>
</dbReference>
<dbReference type="Pfam" id="PF02674">
    <property type="entry name" value="Colicin_V"/>
    <property type="match status" value="1"/>
</dbReference>
<proteinExistence type="predicted"/>
<dbReference type="InterPro" id="IPR001940">
    <property type="entry name" value="Peptidase_S1C"/>
</dbReference>
<sequence length="389" mass="39402">MPIVDIVLVVILVIALFGGVSRGFTGSIGLFAGLAAGAAIAYWAAPLINTGWPWPEWALLASVLSALLILVLGASIGASVGAAVRRGVDRTPLRAIDRLLGAATGVVVTSLVISLAATSVIAAGVPVLATALSSSTVVRTIDQLTPEPVDRALAEVRSMVIDEGLPQLGDLLEVTPQVAMPAVDLDDPELALAAASVARVSGTAFACGRSSTGSGFVIAEDLVVTNAHVVAGVDQPHVELPGQASREGRIVYFDPIDDLAVIAVDDLGVAPLQVAPVLDAGAAAVVQGYPLGGPFTMVSASVLSTGTVPIPDIYDESSTPRDIYALEAVVRPGNSGGPLLTADGEIAGVVFARAEADDNLGYAMTTAELMPVIAQSDTLTQSVSSGNCT</sequence>
<comment type="subcellular location">
    <subcellularLocation>
        <location evidence="1">Membrane</location>
        <topology evidence="1">Multi-pass membrane protein</topology>
    </subcellularLocation>
</comment>
<dbReference type="PANTHER" id="PTHR43019:SF23">
    <property type="entry name" value="PROTEASE DO-LIKE 5, CHLOROPLASTIC"/>
    <property type="match status" value="1"/>
</dbReference>
<dbReference type="Gene3D" id="2.40.10.10">
    <property type="entry name" value="Trypsin-like serine proteases"/>
    <property type="match status" value="2"/>
</dbReference>
<dbReference type="PRINTS" id="PR00834">
    <property type="entry name" value="PROTEASES2C"/>
</dbReference>
<dbReference type="Proteomes" id="UP001368654">
    <property type="component" value="Unassembled WGS sequence"/>
</dbReference>